<evidence type="ECO:0000313" key="2">
    <source>
        <dbReference type="EMBL" id="BAS73737.1"/>
    </source>
</evidence>
<reference evidence="2 3" key="2">
    <citation type="journal article" date="2013" name="Plant Cell Physiol.">
        <title>Rice Annotation Project Database (RAP-DB): an integrative and interactive database for rice genomics.</title>
        <authorList>
            <person name="Sakai H."/>
            <person name="Lee S.S."/>
            <person name="Tanaka T."/>
            <person name="Numa H."/>
            <person name="Kim J."/>
            <person name="Kawahara Y."/>
            <person name="Wakimoto H."/>
            <person name="Yang C.C."/>
            <person name="Iwamoto M."/>
            <person name="Abe T."/>
            <person name="Yamada Y."/>
            <person name="Muto A."/>
            <person name="Inokuchi H."/>
            <person name="Ikemura T."/>
            <person name="Matsumoto T."/>
            <person name="Sasaki T."/>
            <person name="Itoh T."/>
        </authorList>
    </citation>
    <scope>NUCLEOTIDE SEQUENCE [LARGE SCALE GENOMIC DNA]</scope>
    <source>
        <strain evidence="3">cv. Nipponbare</strain>
    </source>
</reference>
<dbReference type="Proteomes" id="UP000059680">
    <property type="component" value="Chromosome 1"/>
</dbReference>
<gene>
    <name evidence="2" type="ordered locus">Os01g0685100</name>
    <name evidence="2" type="ORF">OSNPB_010685100</name>
</gene>
<dbReference type="EMBL" id="AP014957">
    <property type="protein sequence ID" value="BAS73737.1"/>
    <property type="molecule type" value="Genomic_DNA"/>
</dbReference>
<dbReference type="AlphaFoldDB" id="A0A0N7KDI8"/>
<evidence type="ECO:0000313" key="3">
    <source>
        <dbReference type="Proteomes" id="UP000059680"/>
    </source>
</evidence>
<accession>A0A0N7KDI8</accession>
<keyword evidence="3" id="KW-1185">Reference proteome</keyword>
<reference evidence="3" key="1">
    <citation type="journal article" date="2005" name="Nature">
        <title>The map-based sequence of the rice genome.</title>
        <authorList>
            <consortium name="International rice genome sequencing project (IRGSP)"/>
            <person name="Matsumoto T."/>
            <person name="Wu J."/>
            <person name="Kanamori H."/>
            <person name="Katayose Y."/>
            <person name="Fujisawa M."/>
            <person name="Namiki N."/>
            <person name="Mizuno H."/>
            <person name="Yamamoto K."/>
            <person name="Antonio B.A."/>
            <person name="Baba T."/>
            <person name="Sakata K."/>
            <person name="Nagamura Y."/>
            <person name="Aoki H."/>
            <person name="Arikawa K."/>
            <person name="Arita K."/>
            <person name="Bito T."/>
            <person name="Chiden Y."/>
            <person name="Fujitsuka N."/>
            <person name="Fukunaka R."/>
            <person name="Hamada M."/>
            <person name="Harada C."/>
            <person name="Hayashi A."/>
            <person name="Hijishita S."/>
            <person name="Honda M."/>
            <person name="Hosokawa S."/>
            <person name="Ichikawa Y."/>
            <person name="Idonuma A."/>
            <person name="Iijima M."/>
            <person name="Ikeda M."/>
            <person name="Ikeno M."/>
            <person name="Ito K."/>
            <person name="Ito S."/>
            <person name="Ito T."/>
            <person name="Ito Y."/>
            <person name="Ito Y."/>
            <person name="Iwabuchi A."/>
            <person name="Kamiya K."/>
            <person name="Karasawa W."/>
            <person name="Kurita K."/>
            <person name="Katagiri S."/>
            <person name="Kikuta A."/>
            <person name="Kobayashi H."/>
            <person name="Kobayashi N."/>
            <person name="Machita K."/>
            <person name="Maehara T."/>
            <person name="Masukawa M."/>
            <person name="Mizubayashi T."/>
            <person name="Mukai Y."/>
            <person name="Nagasaki H."/>
            <person name="Nagata Y."/>
            <person name="Naito S."/>
            <person name="Nakashima M."/>
            <person name="Nakama Y."/>
            <person name="Nakamichi Y."/>
            <person name="Nakamura M."/>
            <person name="Meguro A."/>
            <person name="Negishi M."/>
            <person name="Ohta I."/>
            <person name="Ohta T."/>
            <person name="Okamoto M."/>
            <person name="Ono N."/>
            <person name="Saji S."/>
            <person name="Sakaguchi M."/>
            <person name="Sakai K."/>
            <person name="Shibata M."/>
            <person name="Shimokawa T."/>
            <person name="Song J."/>
            <person name="Takazaki Y."/>
            <person name="Terasawa K."/>
            <person name="Tsugane M."/>
            <person name="Tsuji K."/>
            <person name="Ueda S."/>
            <person name="Waki K."/>
            <person name="Yamagata H."/>
            <person name="Yamamoto M."/>
            <person name="Yamamoto S."/>
            <person name="Yamane H."/>
            <person name="Yoshiki S."/>
            <person name="Yoshihara R."/>
            <person name="Yukawa K."/>
            <person name="Zhong H."/>
            <person name="Yano M."/>
            <person name="Yuan Q."/>
            <person name="Ouyang S."/>
            <person name="Liu J."/>
            <person name="Jones K.M."/>
            <person name="Gansberger K."/>
            <person name="Moffat K."/>
            <person name="Hill J."/>
            <person name="Bera J."/>
            <person name="Fadrosh D."/>
            <person name="Jin S."/>
            <person name="Johri S."/>
            <person name="Kim M."/>
            <person name="Overton L."/>
            <person name="Reardon M."/>
            <person name="Tsitrin T."/>
            <person name="Vuong H."/>
            <person name="Weaver B."/>
            <person name="Ciecko A."/>
            <person name="Tallon L."/>
            <person name="Jackson J."/>
            <person name="Pai G."/>
            <person name="Aken S.V."/>
            <person name="Utterback T."/>
            <person name="Reidmuller S."/>
            <person name="Feldblyum T."/>
            <person name="Hsiao J."/>
            <person name="Zismann V."/>
            <person name="Iobst S."/>
            <person name="de Vazeille A.R."/>
            <person name="Buell C.R."/>
            <person name="Ying K."/>
            <person name="Li Y."/>
            <person name="Lu T."/>
            <person name="Huang Y."/>
            <person name="Zhao Q."/>
            <person name="Feng Q."/>
            <person name="Zhang L."/>
            <person name="Zhu J."/>
            <person name="Weng Q."/>
            <person name="Mu J."/>
            <person name="Lu Y."/>
            <person name="Fan D."/>
            <person name="Liu Y."/>
            <person name="Guan J."/>
            <person name="Zhang Y."/>
            <person name="Yu S."/>
            <person name="Liu X."/>
            <person name="Zhang Y."/>
            <person name="Hong G."/>
            <person name="Han B."/>
            <person name="Choisne N."/>
            <person name="Demange N."/>
            <person name="Orjeda G."/>
            <person name="Samain S."/>
            <person name="Cattolico L."/>
            <person name="Pelletier E."/>
            <person name="Couloux A."/>
            <person name="Segurens B."/>
            <person name="Wincker P."/>
            <person name="D'Hont A."/>
            <person name="Scarpelli C."/>
            <person name="Weissenbach J."/>
            <person name="Salanoubat M."/>
            <person name="Quetier F."/>
            <person name="Yu Y."/>
            <person name="Kim H.R."/>
            <person name="Rambo T."/>
            <person name="Currie J."/>
            <person name="Collura K."/>
            <person name="Luo M."/>
            <person name="Yang T."/>
            <person name="Ammiraju J.S.S."/>
            <person name="Engler F."/>
            <person name="Soderlund C."/>
            <person name="Wing R.A."/>
            <person name="Palmer L.E."/>
            <person name="de la Bastide M."/>
            <person name="Spiegel L."/>
            <person name="Nascimento L."/>
            <person name="Zutavern T."/>
            <person name="O'Shaughnessy A."/>
            <person name="Dike S."/>
            <person name="Dedhia N."/>
            <person name="Preston R."/>
            <person name="Balija V."/>
            <person name="McCombie W.R."/>
            <person name="Chow T."/>
            <person name="Chen H."/>
            <person name="Chung M."/>
            <person name="Chen C."/>
            <person name="Shaw J."/>
            <person name="Wu H."/>
            <person name="Hsiao K."/>
            <person name="Chao Y."/>
            <person name="Chu M."/>
            <person name="Cheng C."/>
            <person name="Hour A."/>
            <person name="Lee P."/>
            <person name="Lin S."/>
            <person name="Lin Y."/>
            <person name="Liou J."/>
            <person name="Liu S."/>
            <person name="Hsing Y."/>
            <person name="Raghuvanshi S."/>
            <person name="Mohanty A."/>
            <person name="Bharti A.K."/>
            <person name="Gaur A."/>
            <person name="Gupta V."/>
            <person name="Kumar D."/>
            <person name="Ravi V."/>
            <person name="Vij S."/>
            <person name="Kapur A."/>
            <person name="Khurana P."/>
            <person name="Khurana P."/>
            <person name="Khurana J.P."/>
            <person name="Tyagi A.K."/>
            <person name="Gaikwad K."/>
            <person name="Singh A."/>
            <person name="Dalal V."/>
            <person name="Srivastava S."/>
            <person name="Dixit A."/>
            <person name="Pal A.K."/>
            <person name="Ghazi I.A."/>
            <person name="Yadav M."/>
            <person name="Pandit A."/>
            <person name="Bhargava A."/>
            <person name="Sureshbabu K."/>
            <person name="Batra K."/>
            <person name="Sharma T.R."/>
            <person name="Mohapatra T."/>
            <person name="Singh N.K."/>
            <person name="Messing J."/>
            <person name="Nelson A.B."/>
            <person name="Fuks G."/>
            <person name="Kavchok S."/>
            <person name="Keizer G."/>
            <person name="Linton E."/>
            <person name="Llaca V."/>
            <person name="Song R."/>
            <person name="Tanyolac B."/>
            <person name="Young S."/>
            <person name="Ho-Il K."/>
            <person name="Hahn J.H."/>
            <person name="Sangsakoo G."/>
            <person name="Vanavichit A."/>
            <person name="de Mattos Luiz.A.T."/>
            <person name="Zimmer P.D."/>
            <person name="Malone G."/>
            <person name="Dellagostin O."/>
            <person name="de Oliveira A.C."/>
            <person name="Bevan M."/>
            <person name="Bancroft I."/>
            <person name="Minx P."/>
            <person name="Cordum H."/>
            <person name="Wilson R."/>
            <person name="Cheng Z."/>
            <person name="Jin W."/>
            <person name="Jiang J."/>
            <person name="Leong S.A."/>
            <person name="Iwama H."/>
            <person name="Gojobori T."/>
            <person name="Itoh T."/>
            <person name="Niimura Y."/>
            <person name="Fujii Y."/>
            <person name="Habara T."/>
            <person name="Sakai H."/>
            <person name="Sato Y."/>
            <person name="Wilson G."/>
            <person name="Kumar K."/>
            <person name="McCouch S."/>
            <person name="Juretic N."/>
            <person name="Hoen D."/>
            <person name="Wright S."/>
            <person name="Bruskiewich R."/>
            <person name="Bureau T."/>
            <person name="Miyao A."/>
            <person name="Hirochika H."/>
            <person name="Nishikawa T."/>
            <person name="Kadowaki K."/>
            <person name="Sugiura M."/>
            <person name="Burr B."/>
            <person name="Sasaki T."/>
        </authorList>
    </citation>
    <scope>NUCLEOTIDE SEQUENCE [LARGE SCALE GENOMIC DNA]</scope>
    <source>
        <strain evidence="3">cv. Nipponbare</strain>
    </source>
</reference>
<protein>
    <submittedName>
        <fullName evidence="2">Os01g0685100 protein</fullName>
    </submittedName>
</protein>
<feature type="region of interest" description="Disordered" evidence="1">
    <location>
        <begin position="1"/>
        <end position="21"/>
    </location>
</feature>
<reference evidence="2 3" key="3">
    <citation type="journal article" date="2013" name="Rice">
        <title>Improvement of the Oryza sativa Nipponbare reference genome using next generation sequence and optical map data.</title>
        <authorList>
            <person name="Kawahara Y."/>
            <person name="de la Bastide M."/>
            <person name="Hamilton J.P."/>
            <person name="Kanamori H."/>
            <person name="McCombie W.R."/>
            <person name="Ouyang S."/>
            <person name="Schwartz D.C."/>
            <person name="Tanaka T."/>
            <person name="Wu J."/>
            <person name="Zhou S."/>
            <person name="Childs K.L."/>
            <person name="Davidson R.M."/>
            <person name="Lin H."/>
            <person name="Quesada-Ocampo L."/>
            <person name="Vaillancourt B."/>
            <person name="Sakai H."/>
            <person name="Lee S.S."/>
            <person name="Kim J."/>
            <person name="Numa H."/>
            <person name="Itoh T."/>
            <person name="Buell C.R."/>
            <person name="Matsumoto T."/>
        </authorList>
    </citation>
    <scope>NUCLEOTIDE SEQUENCE [LARGE SCALE GENOMIC DNA]</scope>
    <source>
        <strain evidence="3">cv. Nipponbare</strain>
    </source>
</reference>
<evidence type="ECO:0000256" key="1">
    <source>
        <dbReference type="SAM" id="MobiDB-lite"/>
    </source>
</evidence>
<proteinExistence type="predicted"/>
<organism evidence="2 3">
    <name type="scientific">Oryza sativa subsp. japonica</name>
    <name type="common">Rice</name>
    <dbReference type="NCBI Taxonomy" id="39947"/>
    <lineage>
        <taxon>Eukaryota</taxon>
        <taxon>Viridiplantae</taxon>
        <taxon>Streptophyta</taxon>
        <taxon>Embryophyta</taxon>
        <taxon>Tracheophyta</taxon>
        <taxon>Spermatophyta</taxon>
        <taxon>Magnoliopsida</taxon>
        <taxon>Liliopsida</taxon>
        <taxon>Poales</taxon>
        <taxon>Poaceae</taxon>
        <taxon>BOP clade</taxon>
        <taxon>Oryzoideae</taxon>
        <taxon>Oryzeae</taxon>
        <taxon>Oryzinae</taxon>
        <taxon>Oryza</taxon>
        <taxon>Oryza sativa</taxon>
    </lineage>
</organism>
<feature type="non-terminal residue" evidence="2">
    <location>
        <position position="1"/>
    </location>
</feature>
<name>A0A0N7KDI8_ORYSJ</name>
<dbReference type="ExpressionAtlas" id="A0A0N7KDI8">
    <property type="expression patterns" value="baseline and differential"/>
</dbReference>
<sequence>LQTASIPSLSHPFNQTKNWDRPILQTKHVSGIIPTQKSGMVLSHPT</sequence>
<feature type="compositionally biased region" description="Polar residues" evidence="1">
    <location>
        <begin position="1"/>
        <end position="17"/>
    </location>
</feature>